<organism evidence="6 7">
    <name type="scientific">Clathrus columnatus</name>
    <dbReference type="NCBI Taxonomy" id="1419009"/>
    <lineage>
        <taxon>Eukaryota</taxon>
        <taxon>Fungi</taxon>
        <taxon>Dikarya</taxon>
        <taxon>Basidiomycota</taxon>
        <taxon>Agaricomycotina</taxon>
        <taxon>Agaricomycetes</taxon>
        <taxon>Phallomycetidae</taxon>
        <taxon>Phallales</taxon>
        <taxon>Clathraceae</taxon>
        <taxon>Clathrus</taxon>
    </lineage>
</organism>
<dbReference type="SUPFAM" id="SSF55257">
    <property type="entry name" value="RBP11-like subunits of RNA polymerase"/>
    <property type="match status" value="1"/>
</dbReference>
<dbReference type="EMBL" id="BPWL01000010">
    <property type="protein sequence ID" value="GJJ15069.1"/>
    <property type="molecule type" value="Genomic_DNA"/>
</dbReference>
<dbReference type="AlphaFoldDB" id="A0AAV5AQT4"/>
<feature type="domain" description="DNA-directed RNA polymerase RBP11-like dimerisation" evidence="5">
    <location>
        <begin position="121"/>
        <end position="171"/>
    </location>
</feature>
<keyword evidence="2" id="KW-0804">Transcription</keyword>
<feature type="region of interest" description="Disordered" evidence="4">
    <location>
        <begin position="30"/>
        <end position="49"/>
    </location>
</feature>
<dbReference type="InterPro" id="IPR036603">
    <property type="entry name" value="RBP11-like"/>
</dbReference>
<evidence type="ECO:0000256" key="2">
    <source>
        <dbReference type="ARBA" id="ARBA00023163"/>
    </source>
</evidence>
<keyword evidence="7" id="KW-1185">Reference proteome</keyword>
<dbReference type="GO" id="GO:0046983">
    <property type="term" value="F:protein dimerization activity"/>
    <property type="evidence" value="ECO:0007669"/>
    <property type="project" value="InterPro"/>
</dbReference>
<dbReference type="Proteomes" id="UP001050691">
    <property type="component" value="Unassembled WGS sequence"/>
</dbReference>
<dbReference type="InterPro" id="IPR009025">
    <property type="entry name" value="RBP11-like_dimer"/>
</dbReference>
<comment type="caution">
    <text evidence="6">The sequence shown here is derived from an EMBL/GenBank/DDBJ whole genome shotgun (WGS) entry which is preliminary data.</text>
</comment>
<evidence type="ECO:0000256" key="4">
    <source>
        <dbReference type="SAM" id="MobiDB-lite"/>
    </source>
</evidence>
<name>A0AAV5AQT4_9AGAM</name>
<accession>A0AAV5AQT4</accession>
<keyword evidence="3" id="KW-0175">Coiled coil</keyword>
<keyword evidence="1" id="KW-0240">DNA-directed RNA polymerase</keyword>
<evidence type="ECO:0000313" key="6">
    <source>
        <dbReference type="EMBL" id="GJJ15069.1"/>
    </source>
</evidence>
<dbReference type="Pfam" id="PF13656">
    <property type="entry name" value="RNA_pol_L_2"/>
    <property type="match status" value="1"/>
</dbReference>
<feature type="coiled-coil region" evidence="3">
    <location>
        <begin position="49"/>
        <end position="79"/>
    </location>
</feature>
<evidence type="ECO:0000256" key="3">
    <source>
        <dbReference type="SAM" id="Coils"/>
    </source>
</evidence>
<gene>
    <name evidence="6" type="ORF">Clacol_009344</name>
</gene>
<dbReference type="GO" id="GO:0055029">
    <property type="term" value="C:nuclear DNA-directed RNA polymerase complex"/>
    <property type="evidence" value="ECO:0007669"/>
    <property type="project" value="UniProtKB-ARBA"/>
</dbReference>
<dbReference type="GO" id="GO:0006351">
    <property type="term" value="P:DNA-templated transcription"/>
    <property type="evidence" value="ECO:0007669"/>
    <property type="project" value="InterPro"/>
</dbReference>
<evidence type="ECO:0000313" key="7">
    <source>
        <dbReference type="Proteomes" id="UP001050691"/>
    </source>
</evidence>
<evidence type="ECO:0000259" key="5">
    <source>
        <dbReference type="Pfam" id="PF13656"/>
    </source>
</evidence>
<reference evidence="6" key="1">
    <citation type="submission" date="2021-10" db="EMBL/GenBank/DDBJ databases">
        <title>De novo Genome Assembly of Clathrus columnatus (Basidiomycota, Fungi) Using Illumina and Nanopore Sequence Data.</title>
        <authorList>
            <person name="Ogiso-Tanaka E."/>
            <person name="Itagaki H."/>
            <person name="Hosoya T."/>
            <person name="Hosaka K."/>
        </authorList>
    </citation>
    <scope>NUCLEOTIDE SEQUENCE</scope>
    <source>
        <strain evidence="6">MO-923</strain>
    </source>
</reference>
<protein>
    <recommendedName>
        <fullName evidence="5">DNA-directed RNA polymerase RBP11-like dimerisation domain-containing protein</fullName>
    </recommendedName>
</protein>
<sequence length="217" mass="24359">MILHNNCEADLDEGLSLEVSTFQLGLNGLETPMRGASNEDNTESADLSPEETAQMIEELEDMLKDLEKRRARVKEETTERTKSLEGIDDERVHDLFRRASEPPIETFVIFRNKPPPIRPRQLLAMPSILFAGYKVPYTLETYLIQTDGFITPTEALEQAGNALVKLISDLQAKFKAEFAYKDVEGVDGVAEDPYVALPSNMTTSAWGSSTRFYADYS</sequence>
<dbReference type="Gene3D" id="3.30.1360.10">
    <property type="entry name" value="RNA polymerase, RBP11-like subunit"/>
    <property type="match status" value="1"/>
</dbReference>
<evidence type="ECO:0000256" key="1">
    <source>
        <dbReference type="ARBA" id="ARBA00022478"/>
    </source>
</evidence>
<proteinExistence type="predicted"/>